<accession>Q69PK2</accession>
<feature type="compositionally biased region" description="Low complexity" evidence="1">
    <location>
        <begin position="28"/>
        <end position="37"/>
    </location>
</feature>
<dbReference type="AlphaFoldDB" id="Q69PK2"/>
<evidence type="ECO:0000256" key="1">
    <source>
        <dbReference type="SAM" id="MobiDB-lite"/>
    </source>
</evidence>
<protein>
    <submittedName>
        <fullName evidence="2">Uncharacterized protein</fullName>
    </submittedName>
</protein>
<gene>
    <name evidence="2" type="primary">P0571B09.141</name>
</gene>
<sequence>MPGAPASALLPPPAPVLPSSLCRRRLRSSSPGSSLLRAAEGDDSATDPARRGLSLLRAAEVDDAASPLSPPAAAPPDLAWHWEERAEVDGATGSSLALEGEGGGGSRRPSDGGVVGAQRRRRRS</sequence>
<reference evidence="3" key="2">
    <citation type="journal article" date="2008" name="Nucleic Acids Res.">
        <title>The rice annotation project database (RAP-DB): 2008 update.</title>
        <authorList>
            <consortium name="The rice annotation project (RAP)"/>
        </authorList>
    </citation>
    <scope>GENOME REANNOTATION</scope>
    <source>
        <strain evidence="3">cv. Nipponbare</strain>
    </source>
</reference>
<reference evidence="3" key="1">
    <citation type="journal article" date="2005" name="Nature">
        <title>The map-based sequence of the rice genome.</title>
        <authorList>
            <consortium name="International rice genome sequencing project (IRGSP)"/>
            <person name="Matsumoto T."/>
            <person name="Wu J."/>
            <person name="Kanamori H."/>
            <person name="Katayose Y."/>
            <person name="Fujisawa M."/>
            <person name="Namiki N."/>
            <person name="Mizuno H."/>
            <person name="Yamamoto K."/>
            <person name="Antonio B.A."/>
            <person name="Baba T."/>
            <person name="Sakata K."/>
            <person name="Nagamura Y."/>
            <person name="Aoki H."/>
            <person name="Arikawa K."/>
            <person name="Arita K."/>
            <person name="Bito T."/>
            <person name="Chiden Y."/>
            <person name="Fujitsuka N."/>
            <person name="Fukunaka R."/>
            <person name="Hamada M."/>
            <person name="Harada C."/>
            <person name="Hayashi A."/>
            <person name="Hijishita S."/>
            <person name="Honda M."/>
            <person name="Hosokawa S."/>
            <person name="Ichikawa Y."/>
            <person name="Idonuma A."/>
            <person name="Iijima M."/>
            <person name="Ikeda M."/>
            <person name="Ikeno M."/>
            <person name="Ito K."/>
            <person name="Ito S."/>
            <person name="Ito T."/>
            <person name="Ito Y."/>
            <person name="Ito Y."/>
            <person name="Iwabuchi A."/>
            <person name="Kamiya K."/>
            <person name="Karasawa W."/>
            <person name="Kurita K."/>
            <person name="Katagiri S."/>
            <person name="Kikuta A."/>
            <person name="Kobayashi H."/>
            <person name="Kobayashi N."/>
            <person name="Machita K."/>
            <person name="Maehara T."/>
            <person name="Masukawa M."/>
            <person name="Mizubayashi T."/>
            <person name="Mukai Y."/>
            <person name="Nagasaki H."/>
            <person name="Nagata Y."/>
            <person name="Naito S."/>
            <person name="Nakashima M."/>
            <person name="Nakama Y."/>
            <person name="Nakamichi Y."/>
            <person name="Nakamura M."/>
            <person name="Meguro A."/>
            <person name="Negishi M."/>
            <person name="Ohta I."/>
            <person name="Ohta T."/>
            <person name="Okamoto M."/>
            <person name="Ono N."/>
            <person name="Saji S."/>
            <person name="Sakaguchi M."/>
            <person name="Sakai K."/>
            <person name="Shibata M."/>
            <person name="Shimokawa T."/>
            <person name="Song J."/>
            <person name="Takazaki Y."/>
            <person name="Terasawa K."/>
            <person name="Tsugane M."/>
            <person name="Tsuji K."/>
            <person name="Ueda S."/>
            <person name="Waki K."/>
            <person name="Yamagata H."/>
            <person name="Yamamoto M."/>
            <person name="Yamamoto S."/>
            <person name="Yamane H."/>
            <person name="Yoshiki S."/>
            <person name="Yoshihara R."/>
            <person name="Yukawa K."/>
            <person name="Zhong H."/>
            <person name="Yano M."/>
            <person name="Yuan Q."/>
            <person name="Ouyang S."/>
            <person name="Liu J."/>
            <person name="Jones K.M."/>
            <person name="Gansberger K."/>
            <person name="Moffat K."/>
            <person name="Hill J."/>
            <person name="Bera J."/>
            <person name="Fadrosh D."/>
            <person name="Jin S."/>
            <person name="Johri S."/>
            <person name="Kim M."/>
            <person name="Overton L."/>
            <person name="Reardon M."/>
            <person name="Tsitrin T."/>
            <person name="Vuong H."/>
            <person name="Weaver B."/>
            <person name="Ciecko A."/>
            <person name="Tallon L."/>
            <person name="Jackson J."/>
            <person name="Pai G."/>
            <person name="Aken S.V."/>
            <person name="Utterback T."/>
            <person name="Reidmuller S."/>
            <person name="Feldblyum T."/>
            <person name="Hsiao J."/>
            <person name="Zismann V."/>
            <person name="Iobst S."/>
            <person name="de Vazeille A.R."/>
            <person name="Buell C.R."/>
            <person name="Ying K."/>
            <person name="Li Y."/>
            <person name="Lu T."/>
            <person name="Huang Y."/>
            <person name="Zhao Q."/>
            <person name="Feng Q."/>
            <person name="Zhang L."/>
            <person name="Zhu J."/>
            <person name="Weng Q."/>
            <person name="Mu J."/>
            <person name="Lu Y."/>
            <person name="Fan D."/>
            <person name="Liu Y."/>
            <person name="Guan J."/>
            <person name="Zhang Y."/>
            <person name="Yu S."/>
            <person name="Liu X."/>
            <person name="Zhang Y."/>
            <person name="Hong G."/>
            <person name="Han B."/>
            <person name="Choisne N."/>
            <person name="Demange N."/>
            <person name="Orjeda G."/>
            <person name="Samain S."/>
            <person name="Cattolico L."/>
            <person name="Pelletier E."/>
            <person name="Couloux A."/>
            <person name="Segurens B."/>
            <person name="Wincker P."/>
            <person name="D'Hont A."/>
            <person name="Scarpelli C."/>
            <person name="Weissenbach J."/>
            <person name="Salanoubat M."/>
            <person name="Quetier F."/>
            <person name="Yu Y."/>
            <person name="Kim H.R."/>
            <person name="Rambo T."/>
            <person name="Currie J."/>
            <person name="Collura K."/>
            <person name="Luo M."/>
            <person name="Yang T."/>
            <person name="Ammiraju J.S.S."/>
            <person name="Engler F."/>
            <person name="Soderlund C."/>
            <person name="Wing R.A."/>
            <person name="Palmer L.E."/>
            <person name="de la Bastide M."/>
            <person name="Spiegel L."/>
            <person name="Nascimento L."/>
            <person name="Zutavern T."/>
            <person name="O'Shaughnessy A."/>
            <person name="Dike S."/>
            <person name="Dedhia N."/>
            <person name="Preston R."/>
            <person name="Balija V."/>
            <person name="McCombie W.R."/>
            <person name="Chow T."/>
            <person name="Chen H."/>
            <person name="Chung M."/>
            <person name="Chen C."/>
            <person name="Shaw J."/>
            <person name="Wu H."/>
            <person name="Hsiao K."/>
            <person name="Chao Y."/>
            <person name="Chu M."/>
            <person name="Cheng C."/>
            <person name="Hour A."/>
            <person name="Lee P."/>
            <person name="Lin S."/>
            <person name="Lin Y."/>
            <person name="Liou J."/>
            <person name="Liu S."/>
            <person name="Hsing Y."/>
            <person name="Raghuvanshi S."/>
            <person name="Mohanty A."/>
            <person name="Bharti A.K."/>
            <person name="Gaur A."/>
            <person name="Gupta V."/>
            <person name="Kumar D."/>
            <person name="Ravi V."/>
            <person name="Vij S."/>
            <person name="Kapur A."/>
            <person name="Khurana P."/>
            <person name="Khurana P."/>
            <person name="Khurana J.P."/>
            <person name="Tyagi A.K."/>
            <person name="Gaikwad K."/>
            <person name="Singh A."/>
            <person name="Dalal V."/>
            <person name="Srivastava S."/>
            <person name="Dixit A."/>
            <person name="Pal A.K."/>
            <person name="Ghazi I.A."/>
            <person name="Yadav M."/>
            <person name="Pandit A."/>
            <person name="Bhargava A."/>
            <person name="Sureshbabu K."/>
            <person name="Batra K."/>
            <person name="Sharma T.R."/>
            <person name="Mohapatra T."/>
            <person name="Singh N.K."/>
            <person name="Messing J."/>
            <person name="Nelson A.B."/>
            <person name="Fuks G."/>
            <person name="Kavchok S."/>
            <person name="Keizer G."/>
            <person name="Linton E."/>
            <person name="Llaca V."/>
            <person name="Song R."/>
            <person name="Tanyolac B."/>
            <person name="Young S."/>
            <person name="Ho-Il K."/>
            <person name="Hahn J.H."/>
            <person name="Sangsakoo G."/>
            <person name="Vanavichit A."/>
            <person name="de Mattos Luiz.A.T."/>
            <person name="Zimmer P.D."/>
            <person name="Malone G."/>
            <person name="Dellagostin O."/>
            <person name="de Oliveira A.C."/>
            <person name="Bevan M."/>
            <person name="Bancroft I."/>
            <person name="Minx P."/>
            <person name="Cordum H."/>
            <person name="Wilson R."/>
            <person name="Cheng Z."/>
            <person name="Jin W."/>
            <person name="Jiang J."/>
            <person name="Leong S.A."/>
            <person name="Iwama H."/>
            <person name="Gojobori T."/>
            <person name="Itoh T."/>
            <person name="Niimura Y."/>
            <person name="Fujii Y."/>
            <person name="Habara T."/>
            <person name="Sakai H."/>
            <person name="Sato Y."/>
            <person name="Wilson G."/>
            <person name="Kumar K."/>
            <person name="McCouch S."/>
            <person name="Juretic N."/>
            <person name="Hoen D."/>
            <person name="Wright S."/>
            <person name="Bruskiewich R."/>
            <person name="Bureau T."/>
            <person name="Miyao A."/>
            <person name="Hirochika H."/>
            <person name="Nishikawa T."/>
            <person name="Kadowaki K."/>
            <person name="Sugiura M."/>
            <person name="Burr B."/>
            <person name="Sasaki T."/>
        </authorList>
    </citation>
    <scope>NUCLEOTIDE SEQUENCE [LARGE SCALE GENOMIC DNA]</scope>
    <source>
        <strain evidence="3">cv. Nipponbare</strain>
    </source>
</reference>
<dbReference type="EMBL" id="AP005526">
    <property type="protein sequence ID" value="BAD33545.1"/>
    <property type="molecule type" value="Genomic_DNA"/>
</dbReference>
<organism evidence="2 3">
    <name type="scientific">Oryza sativa subsp. japonica</name>
    <name type="common">Rice</name>
    <dbReference type="NCBI Taxonomy" id="39947"/>
    <lineage>
        <taxon>Eukaryota</taxon>
        <taxon>Viridiplantae</taxon>
        <taxon>Streptophyta</taxon>
        <taxon>Embryophyta</taxon>
        <taxon>Tracheophyta</taxon>
        <taxon>Spermatophyta</taxon>
        <taxon>Magnoliopsida</taxon>
        <taxon>Liliopsida</taxon>
        <taxon>Poales</taxon>
        <taxon>Poaceae</taxon>
        <taxon>BOP clade</taxon>
        <taxon>Oryzoideae</taxon>
        <taxon>Oryzeae</taxon>
        <taxon>Oryzinae</taxon>
        <taxon>Oryza</taxon>
        <taxon>Oryza sativa</taxon>
    </lineage>
</organism>
<proteinExistence type="predicted"/>
<evidence type="ECO:0000313" key="2">
    <source>
        <dbReference type="EMBL" id="BAD33545.1"/>
    </source>
</evidence>
<feature type="region of interest" description="Disordered" evidence="1">
    <location>
        <begin position="1"/>
        <end position="124"/>
    </location>
</feature>
<name>Q69PK2_ORYSJ</name>
<evidence type="ECO:0000313" key="3">
    <source>
        <dbReference type="Proteomes" id="UP000000763"/>
    </source>
</evidence>
<dbReference type="Proteomes" id="UP000000763">
    <property type="component" value="Chromosome 8"/>
</dbReference>